<dbReference type="SUPFAM" id="SSF109604">
    <property type="entry name" value="HD-domain/PDEase-like"/>
    <property type="match status" value="1"/>
</dbReference>
<dbReference type="Gene3D" id="1.10.3210.10">
    <property type="entry name" value="Hypothetical protein af1432"/>
    <property type="match status" value="1"/>
</dbReference>
<keyword evidence="4" id="KW-1185">Reference proteome</keyword>
<dbReference type="PANTHER" id="PTHR43155:SF2">
    <property type="entry name" value="CYCLIC DI-GMP PHOSPHODIESTERASE PA4108"/>
    <property type="match status" value="1"/>
</dbReference>
<dbReference type="GO" id="GO:0008081">
    <property type="term" value="F:phosphoric diester hydrolase activity"/>
    <property type="evidence" value="ECO:0007669"/>
    <property type="project" value="UniProtKB-ARBA"/>
</dbReference>
<dbReference type="RefSeq" id="WP_184856066.1">
    <property type="nucleotide sequence ID" value="NZ_JACHLK010000002.1"/>
</dbReference>
<dbReference type="Proteomes" id="UP000575083">
    <property type="component" value="Unassembled WGS sequence"/>
</dbReference>
<dbReference type="EMBL" id="JACHLK010000002">
    <property type="protein sequence ID" value="MBB6558643.1"/>
    <property type="molecule type" value="Genomic_DNA"/>
</dbReference>
<feature type="domain" description="HD-GYP" evidence="2">
    <location>
        <begin position="155"/>
        <end position="349"/>
    </location>
</feature>
<evidence type="ECO:0000313" key="3">
    <source>
        <dbReference type="EMBL" id="MBB6558643.1"/>
    </source>
</evidence>
<protein>
    <submittedName>
        <fullName evidence="3">HD-GYP domain-containing protein (C-di-GMP phosphodiesterase class II)</fullName>
    </submittedName>
</protein>
<evidence type="ECO:0000256" key="1">
    <source>
        <dbReference type="SAM" id="MobiDB-lite"/>
    </source>
</evidence>
<evidence type="ECO:0000259" key="2">
    <source>
        <dbReference type="PROSITE" id="PS51832"/>
    </source>
</evidence>
<dbReference type="Pfam" id="PF11871">
    <property type="entry name" value="DUF3391"/>
    <property type="match status" value="1"/>
</dbReference>
<comment type="caution">
    <text evidence="3">The sequence shown here is derived from an EMBL/GenBank/DDBJ whole genome shotgun (WGS) entry which is preliminary data.</text>
</comment>
<dbReference type="AlphaFoldDB" id="A0A7X0U862"/>
<dbReference type="InterPro" id="IPR021812">
    <property type="entry name" value="DUF3391"/>
</dbReference>
<evidence type="ECO:0000313" key="4">
    <source>
        <dbReference type="Proteomes" id="UP000575083"/>
    </source>
</evidence>
<feature type="region of interest" description="Disordered" evidence="1">
    <location>
        <begin position="100"/>
        <end position="122"/>
    </location>
</feature>
<name>A0A7X0U862_9BURK</name>
<dbReference type="PANTHER" id="PTHR43155">
    <property type="entry name" value="CYCLIC DI-GMP PHOSPHODIESTERASE PA4108-RELATED"/>
    <property type="match status" value="1"/>
</dbReference>
<proteinExistence type="predicted"/>
<dbReference type="InterPro" id="IPR037522">
    <property type="entry name" value="HD_GYP_dom"/>
</dbReference>
<dbReference type="PROSITE" id="PS51832">
    <property type="entry name" value="HD_GYP"/>
    <property type="match status" value="1"/>
</dbReference>
<dbReference type="CDD" id="cd00077">
    <property type="entry name" value="HDc"/>
    <property type="match status" value="1"/>
</dbReference>
<dbReference type="InterPro" id="IPR003607">
    <property type="entry name" value="HD/PDEase_dom"/>
</dbReference>
<organism evidence="3 4">
    <name type="scientific">Acidovorax soli</name>
    <dbReference type="NCBI Taxonomy" id="592050"/>
    <lineage>
        <taxon>Bacteria</taxon>
        <taxon>Pseudomonadati</taxon>
        <taxon>Pseudomonadota</taxon>
        <taxon>Betaproteobacteria</taxon>
        <taxon>Burkholderiales</taxon>
        <taxon>Comamonadaceae</taxon>
        <taxon>Acidovorax</taxon>
    </lineage>
</organism>
<accession>A0A7X0U862</accession>
<feature type="compositionally biased region" description="Basic and acidic residues" evidence="1">
    <location>
        <begin position="111"/>
        <end position="122"/>
    </location>
</feature>
<sequence length="424" mass="46840">MWKNPGVAVAIAPSQLVVGLYVWLEMRWDEHPFVANRFMVRTAKDVAVIQSLGLEGHLYYYPDRSTVEPLPLAPAGAPDPEPVPQQVDAQAALAAEVRRLDQAKKDKRQRQRDAAARADRAWEDAARQTREALLTLTRSPKAAGRILADLSGETAARIAQSQEVLLHLLGDKKDQGPQFHALNVLTLCMLVGKKAGLSERELADLAMAALAHDVGKSKVPPQLFKTSRRKRHEEEFVRQHVMYSTQLASDSGAFSKEALACIASHHEAADGSGWPRGQRETHRLALILAMVNRYDNLCSPEARDVEPLMPAEALAHMFRNESGQHDPALLSSLIKLLGVYPPGTVVQLTDGALALVVAPGPESLRPQVLVYTPEIPKDEAPLVELHTEPDIRVAEAIRPSTLPREVLDWLNPQQRLSYFFSVED</sequence>
<dbReference type="Pfam" id="PF13487">
    <property type="entry name" value="HD_5"/>
    <property type="match status" value="1"/>
</dbReference>
<gene>
    <name evidence="3" type="ORF">HNP48_001307</name>
</gene>
<reference evidence="3 4" key="1">
    <citation type="submission" date="2020-08" db="EMBL/GenBank/DDBJ databases">
        <title>Functional genomics of gut bacteria from endangered species of beetles.</title>
        <authorList>
            <person name="Carlos-Shanley C."/>
        </authorList>
    </citation>
    <scope>NUCLEOTIDE SEQUENCE [LARGE SCALE GENOMIC DNA]</scope>
    <source>
        <strain evidence="3 4">S00198</strain>
    </source>
</reference>